<dbReference type="FunCoup" id="J4HYZ7">
    <property type="interactions" value="133"/>
</dbReference>
<dbReference type="Pfam" id="PF00076">
    <property type="entry name" value="RRM_1"/>
    <property type="match status" value="1"/>
</dbReference>
<gene>
    <name evidence="6" type="ORF">FIBRA_06363</name>
</gene>
<evidence type="ECO:0000313" key="7">
    <source>
        <dbReference type="Proteomes" id="UP000006352"/>
    </source>
</evidence>
<dbReference type="AlphaFoldDB" id="J4HYZ7"/>
<dbReference type="GO" id="GO:0005730">
    <property type="term" value="C:nucleolus"/>
    <property type="evidence" value="ECO:0007669"/>
    <property type="project" value="TreeGrafter"/>
</dbReference>
<dbReference type="HOGENOM" id="CLU_037639_1_1_1"/>
<dbReference type="InParanoid" id="J4HYZ7"/>
<organism evidence="6 7">
    <name type="scientific">Fibroporia radiculosa</name>
    <dbReference type="NCBI Taxonomy" id="599839"/>
    <lineage>
        <taxon>Eukaryota</taxon>
        <taxon>Fungi</taxon>
        <taxon>Dikarya</taxon>
        <taxon>Basidiomycota</taxon>
        <taxon>Agaricomycotina</taxon>
        <taxon>Agaricomycetes</taxon>
        <taxon>Polyporales</taxon>
        <taxon>Fibroporiaceae</taxon>
        <taxon>Fibroporia</taxon>
    </lineage>
</organism>
<dbReference type="SMART" id="SM00360">
    <property type="entry name" value="RRM"/>
    <property type="match status" value="1"/>
</dbReference>
<dbReference type="GeneID" id="24099108"/>
<evidence type="ECO:0000256" key="1">
    <source>
        <dbReference type="ARBA" id="ARBA00022884"/>
    </source>
</evidence>
<dbReference type="GO" id="GO:0042274">
    <property type="term" value="P:ribosomal small subunit biogenesis"/>
    <property type="evidence" value="ECO:0007669"/>
    <property type="project" value="TreeGrafter"/>
</dbReference>
<dbReference type="CDD" id="cd12400">
    <property type="entry name" value="RRM_Nop6"/>
    <property type="match status" value="1"/>
</dbReference>
<dbReference type="InterPro" id="IPR000504">
    <property type="entry name" value="RRM_dom"/>
</dbReference>
<evidence type="ECO:0000259" key="5">
    <source>
        <dbReference type="PROSITE" id="PS50102"/>
    </source>
</evidence>
<dbReference type="InterPro" id="IPR035979">
    <property type="entry name" value="RBD_domain_sf"/>
</dbReference>
<evidence type="ECO:0000256" key="2">
    <source>
        <dbReference type="PROSITE-ProRule" id="PRU00176"/>
    </source>
</evidence>
<evidence type="ECO:0000256" key="4">
    <source>
        <dbReference type="SAM" id="MobiDB-lite"/>
    </source>
</evidence>
<keyword evidence="1 2" id="KW-0694">RNA-binding</keyword>
<dbReference type="InterPro" id="IPR034228">
    <property type="entry name" value="Nop6_RRM"/>
</dbReference>
<dbReference type="Proteomes" id="UP000006352">
    <property type="component" value="Unassembled WGS sequence"/>
</dbReference>
<protein>
    <recommendedName>
        <fullName evidence="5">RRM domain-containing protein</fullName>
    </recommendedName>
</protein>
<dbReference type="PROSITE" id="PS50102">
    <property type="entry name" value="RRM"/>
    <property type="match status" value="1"/>
</dbReference>
<dbReference type="Gene3D" id="3.30.70.330">
    <property type="match status" value="1"/>
</dbReference>
<dbReference type="PANTHER" id="PTHR23236">
    <property type="entry name" value="EUKARYOTIC TRANSLATION INITIATION FACTOR 4B/4H"/>
    <property type="match status" value="1"/>
</dbReference>
<feature type="compositionally biased region" description="Basic and acidic residues" evidence="4">
    <location>
        <begin position="54"/>
        <end position="64"/>
    </location>
</feature>
<feature type="region of interest" description="Disordered" evidence="4">
    <location>
        <begin position="32"/>
        <end position="125"/>
    </location>
</feature>
<dbReference type="InterPro" id="IPR012677">
    <property type="entry name" value="Nucleotide-bd_a/b_plait_sf"/>
</dbReference>
<feature type="domain" description="RRM" evidence="5">
    <location>
        <begin position="137"/>
        <end position="220"/>
    </location>
</feature>
<dbReference type="SUPFAM" id="SSF54928">
    <property type="entry name" value="RNA-binding domain, RBD"/>
    <property type="match status" value="1"/>
</dbReference>
<feature type="compositionally biased region" description="Acidic residues" evidence="4">
    <location>
        <begin position="32"/>
        <end position="47"/>
    </location>
</feature>
<dbReference type="OrthoDB" id="167718at2759"/>
<keyword evidence="3" id="KW-0175">Coiled coil</keyword>
<feature type="coiled-coil region" evidence="3">
    <location>
        <begin position="222"/>
        <end position="249"/>
    </location>
</feature>
<name>J4HYZ7_9APHY</name>
<dbReference type="PANTHER" id="PTHR23236:SF51">
    <property type="entry name" value="NUCLEOLAR PROTEIN 6"/>
    <property type="match status" value="1"/>
</dbReference>
<dbReference type="EMBL" id="HE797145">
    <property type="protein sequence ID" value="CCM04197.1"/>
    <property type="molecule type" value="Genomic_DNA"/>
</dbReference>
<reference evidence="6 7" key="1">
    <citation type="journal article" date="2012" name="Appl. Environ. Microbiol.">
        <title>Short-read sequencing for genomic analysis of the brown rot fungus Fibroporia radiculosa.</title>
        <authorList>
            <person name="Tang J.D."/>
            <person name="Perkins A.D."/>
            <person name="Sonstegard T.S."/>
            <person name="Schroeder S.G."/>
            <person name="Burgess S.C."/>
            <person name="Diehl S.V."/>
        </authorList>
    </citation>
    <scope>NUCLEOTIDE SEQUENCE [LARGE SCALE GENOMIC DNA]</scope>
    <source>
        <strain evidence="6 7">TFFH 294</strain>
    </source>
</reference>
<proteinExistence type="predicted"/>
<evidence type="ECO:0000313" key="6">
    <source>
        <dbReference type="EMBL" id="CCM04197.1"/>
    </source>
</evidence>
<evidence type="ECO:0000256" key="3">
    <source>
        <dbReference type="SAM" id="Coils"/>
    </source>
</evidence>
<sequence length="257" mass="28570">MAKAPKLTKKQKKALAFRERKAKNKVKALDGFEDNDIPVEENQDAVEAEVPSGHVEDQARRQELEASAGEEDNRVVESSHSLKKRKRREEEAGKGVEDEPKAKKRKAADSNEHEDPSISRSSIPKAVAESNVKEKRFILFIGNLKYTTTQKAIQIHFAACDPPPTVRLITPKAPSSGKPVTKSKGCAFLEFSSRNALQQALKLHQSELEGRMINVELTAGGGGKSESRLEKLKQRNKELHEQRVRLHEMIVILGAPG</sequence>
<dbReference type="GO" id="GO:0019843">
    <property type="term" value="F:rRNA binding"/>
    <property type="evidence" value="ECO:0007669"/>
    <property type="project" value="TreeGrafter"/>
</dbReference>
<dbReference type="STRING" id="599839.J4HYZ7"/>
<keyword evidence="7" id="KW-1185">Reference proteome</keyword>
<dbReference type="RefSeq" id="XP_012183480.1">
    <property type="nucleotide sequence ID" value="XM_012328090.1"/>
</dbReference>
<feature type="compositionally biased region" description="Basic and acidic residues" evidence="4">
    <location>
        <begin position="88"/>
        <end position="117"/>
    </location>
</feature>
<accession>J4HYZ7</accession>